<evidence type="ECO:0000259" key="9">
    <source>
        <dbReference type="PROSITE" id="PS51918"/>
    </source>
</evidence>
<feature type="coiled-coil region" evidence="8">
    <location>
        <begin position="493"/>
        <end position="523"/>
    </location>
</feature>
<dbReference type="GO" id="GO:0051539">
    <property type="term" value="F:4 iron, 4 sulfur cluster binding"/>
    <property type="evidence" value="ECO:0007669"/>
    <property type="project" value="UniProtKB-KW"/>
</dbReference>
<dbReference type="HOGENOM" id="CLU_009273_3_4_9"/>
<name>E6LSH8_9FIRM</name>
<dbReference type="PANTHER" id="PTHR43273">
    <property type="entry name" value="ANAEROBIC SULFATASE-MATURATING ENZYME HOMOLOG ASLB-RELATED"/>
    <property type="match status" value="1"/>
</dbReference>
<dbReference type="PANTHER" id="PTHR43273:SF3">
    <property type="entry name" value="ANAEROBIC SULFATASE-MATURATING ENZYME HOMOLOG ASLB-RELATED"/>
    <property type="match status" value="1"/>
</dbReference>
<keyword evidence="5" id="KW-0408">Iron</keyword>
<evidence type="ECO:0000256" key="5">
    <source>
        <dbReference type="ARBA" id="ARBA00023004"/>
    </source>
</evidence>
<evidence type="ECO:0000256" key="7">
    <source>
        <dbReference type="ARBA" id="ARBA00023601"/>
    </source>
</evidence>
<dbReference type="InterPro" id="IPR007197">
    <property type="entry name" value="rSAM"/>
</dbReference>
<evidence type="ECO:0000256" key="3">
    <source>
        <dbReference type="ARBA" id="ARBA00022691"/>
    </source>
</evidence>
<evidence type="ECO:0000256" key="8">
    <source>
        <dbReference type="SAM" id="Coils"/>
    </source>
</evidence>
<dbReference type="SFLD" id="SFLDG01386">
    <property type="entry name" value="main_SPASM_domain-containing"/>
    <property type="match status" value="1"/>
</dbReference>
<dbReference type="AlphaFoldDB" id="E6LSH8"/>
<comment type="cofactor">
    <cofactor evidence="1">
        <name>[4Fe-4S] cluster</name>
        <dbReference type="ChEBI" id="CHEBI:49883"/>
    </cofactor>
</comment>
<feature type="domain" description="Radical SAM core" evidence="9">
    <location>
        <begin position="110"/>
        <end position="368"/>
    </location>
</feature>
<evidence type="ECO:0000313" key="11">
    <source>
        <dbReference type="Proteomes" id="UP000003434"/>
    </source>
</evidence>
<dbReference type="eggNOG" id="COG0641">
    <property type="taxonomic scope" value="Bacteria"/>
</dbReference>
<accession>E6LSH8</accession>
<keyword evidence="3" id="KW-0949">S-adenosyl-L-methionine</keyword>
<dbReference type="SFLD" id="SFLDG01384">
    <property type="entry name" value="thioether_bond_formation_requi"/>
    <property type="match status" value="1"/>
</dbReference>
<keyword evidence="2" id="KW-0004">4Fe-4S</keyword>
<dbReference type="SFLD" id="SFLDS00029">
    <property type="entry name" value="Radical_SAM"/>
    <property type="match status" value="1"/>
</dbReference>
<evidence type="ECO:0000256" key="6">
    <source>
        <dbReference type="ARBA" id="ARBA00023014"/>
    </source>
</evidence>
<proteinExistence type="inferred from homology"/>
<comment type="similarity">
    <text evidence="7">Belongs to the radical SAM superfamily. Anaerobic sulfatase-maturating enzyme family.</text>
</comment>
<evidence type="ECO:0000256" key="1">
    <source>
        <dbReference type="ARBA" id="ARBA00001966"/>
    </source>
</evidence>
<dbReference type="GO" id="GO:0016491">
    <property type="term" value="F:oxidoreductase activity"/>
    <property type="evidence" value="ECO:0007669"/>
    <property type="project" value="InterPro"/>
</dbReference>
<dbReference type="Pfam" id="PF04055">
    <property type="entry name" value="Radical_SAM"/>
    <property type="match status" value="1"/>
</dbReference>
<dbReference type="PROSITE" id="PS01305">
    <property type="entry name" value="MOAA_NIFB_PQQE"/>
    <property type="match status" value="1"/>
</dbReference>
<dbReference type="SUPFAM" id="SSF102114">
    <property type="entry name" value="Radical SAM enzymes"/>
    <property type="match status" value="1"/>
</dbReference>
<dbReference type="Proteomes" id="UP000003434">
    <property type="component" value="Unassembled WGS sequence"/>
</dbReference>
<evidence type="ECO:0000256" key="2">
    <source>
        <dbReference type="ARBA" id="ARBA00022485"/>
    </source>
</evidence>
<keyword evidence="4" id="KW-0479">Metal-binding</keyword>
<evidence type="ECO:0000256" key="4">
    <source>
        <dbReference type="ARBA" id="ARBA00022723"/>
    </source>
</evidence>
<evidence type="ECO:0000313" key="10">
    <source>
        <dbReference type="EMBL" id="EFU75203.1"/>
    </source>
</evidence>
<dbReference type="SFLD" id="SFLDG01067">
    <property type="entry name" value="SPASM/twitch_domain_containing"/>
    <property type="match status" value="1"/>
</dbReference>
<dbReference type="InterPro" id="IPR023867">
    <property type="entry name" value="Sulphatase_maturase_rSAM"/>
</dbReference>
<keyword evidence="8" id="KW-0175">Coiled coil</keyword>
<sequence length="530" mass="62104">MPNQNGIRAIEVRLISKEENNMSNARFGMVFSTTEDSHYFYDSGTGKVVSCNTQEKKFLEDILNNKISLKEACENNQEFAVLISEEKLFACPEEREFLIPSKEEFEELITGHCEQIILEVTEACNLRCEYCIYHEHHPEFRGFSNRNMTKEVALRSIDNVLRSYKKDRFALTFYGGEPLINYQLIKESILYTQKKYPNIKLDISFTTNLTLLRKEMIDFFKSLDNVYILCSLDGPKDFHDKYRKYVNGNGTFEEAIKGIQLLREHFYFEGDEEHTFAINCVVTPPYSKKNLDRLEYFFREELKLPKDVSVSYSYLDRGQMQVDLGSSGLIADDIGGKLEASPIEEWALDKIIKKEERQEELFSIISQDMLRVAKRLRADDGLIEKTYFHGNCVPGQRRIYVNVDGTYKVCERIGASPTLGNHISGYDIDKIYKEYYKDYVEYFKRICKNCWAQPMCSICYERTMDKDGIKKDVPDSVCMGSRRLIRDAFISYYRLYEMDREKLEETLQKYEKARKEAEGIRQYEVYGESL</sequence>
<dbReference type="InterPro" id="IPR000385">
    <property type="entry name" value="MoaA_NifB_PqqE_Fe-S-bd_CS"/>
</dbReference>
<keyword evidence="6" id="KW-0411">Iron-sulfur</keyword>
<protein>
    <submittedName>
        <fullName evidence="10">Radical SAM domain protein</fullName>
    </submittedName>
</protein>
<dbReference type="EMBL" id="AEPW01000118">
    <property type="protein sequence ID" value="EFU75203.1"/>
    <property type="molecule type" value="Genomic_DNA"/>
</dbReference>
<organism evidence="10 11">
    <name type="scientific">Lachnoanaerobaculum saburreum DSM 3986</name>
    <dbReference type="NCBI Taxonomy" id="887325"/>
    <lineage>
        <taxon>Bacteria</taxon>
        <taxon>Bacillati</taxon>
        <taxon>Bacillota</taxon>
        <taxon>Clostridia</taxon>
        <taxon>Lachnospirales</taxon>
        <taxon>Lachnospiraceae</taxon>
        <taxon>Lachnoanaerobaculum</taxon>
    </lineage>
</organism>
<reference evidence="10 11" key="1">
    <citation type="submission" date="2010-12" db="EMBL/GenBank/DDBJ databases">
        <authorList>
            <person name="Muzny D."/>
            <person name="Qin X."/>
            <person name="Deng J."/>
            <person name="Jiang H."/>
            <person name="Liu Y."/>
            <person name="Qu J."/>
            <person name="Song X.-Z."/>
            <person name="Zhang L."/>
            <person name="Thornton R."/>
            <person name="Coyle M."/>
            <person name="Francisco L."/>
            <person name="Jackson L."/>
            <person name="Javaid M."/>
            <person name="Korchina V."/>
            <person name="Kovar C."/>
            <person name="Mata R."/>
            <person name="Mathew T."/>
            <person name="Ngo R."/>
            <person name="Nguyen L."/>
            <person name="Nguyen N."/>
            <person name="Okwuonu G."/>
            <person name="Ongeri F."/>
            <person name="Pham C."/>
            <person name="Simmons D."/>
            <person name="Wilczek-Boney K."/>
            <person name="Hale W."/>
            <person name="Jakkamsetti A."/>
            <person name="Pham P."/>
            <person name="Ruth R."/>
            <person name="San Lucas F."/>
            <person name="Warren J."/>
            <person name="Zhang J."/>
            <person name="Zhao Z."/>
            <person name="Zhou C."/>
            <person name="Zhu D."/>
            <person name="Lee S."/>
            <person name="Bess C."/>
            <person name="Blankenburg K."/>
            <person name="Forbes L."/>
            <person name="Fu Q."/>
            <person name="Gubbala S."/>
            <person name="Hirani K."/>
            <person name="Jayaseelan J.C."/>
            <person name="Lara F."/>
            <person name="Munidasa M."/>
            <person name="Palculict T."/>
            <person name="Patil S."/>
            <person name="Pu L.-L."/>
            <person name="Saada N."/>
            <person name="Tang L."/>
            <person name="Weissenberger G."/>
            <person name="Zhu Y."/>
            <person name="Hemphill L."/>
            <person name="Shang Y."/>
            <person name="Youmans B."/>
            <person name="Ayvaz T."/>
            <person name="Ross M."/>
            <person name="Santibanez J."/>
            <person name="Aqrawi P."/>
            <person name="Gross S."/>
            <person name="Joshi V."/>
            <person name="Fowler G."/>
            <person name="Nazareth L."/>
            <person name="Reid J."/>
            <person name="Worley K."/>
            <person name="Petrosino J."/>
            <person name="Highlander S."/>
            <person name="Gibbs R."/>
        </authorList>
    </citation>
    <scope>NUCLEOTIDE SEQUENCE [LARGE SCALE GENOMIC DNA]</scope>
    <source>
        <strain evidence="10 11">DSM 3986</strain>
    </source>
</reference>
<gene>
    <name evidence="10" type="ORF">HMPREF0381_2913</name>
</gene>
<dbReference type="CDD" id="cd01335">
    <property type="entry name" value="Radical_SAM"/>
    <property type="match status" value="1"/>
</dbReference>
<dbReference type="InterPro" id="IPR013785">
    <property type="entry name" value="Aldolase_TIM"/>
</dbReference>
<dbReference type="GO" id="GO:0046872">
    <property type="term" value="F:metal ion binding"/>
    <property type="evidence" value="ECO:0007669"/>
    <property type="project" value="UniProtKB-KW"/>
</dbReference>
<comment type="caution">
    <text evidence="10">The sequence shown here is derived from an EMBL/GenBank/DDBJ whole genome shotgun (WGS) entry which is preliminary data.</text>
</comment>
<dbReference type="PROSITE" id="PS51918">
    <property type="entry name" value="RADICAL_SAM"/>
    <property type="match status" value="1"/>
</dbReference>
<dbReference type="InterPro" id="IPR058240">
    <property type="entry name" value="rSAM_sf"/>
</dbReference>
<dbReference type="Gene3D" id="3.20.20.70">
    <property type="entry name" value="Aldolase class I"/>
    <property type="match status" value="1"/>
</dbReference>